<dbReference type="SUPFAM" id="SSF56502">
    <property type="entry name" value="gp120 core"/>
    <property type="match status" value="2"/>
</dbReference>
<feature type="site" description="Cleavage; by host furin" evidence="32">
    <location>
        <begin position="498"/>
        <end position="499"/>
    </location>
</feature>
<dbReference type="FunFam" id="2.170.40.20:FF:000003">
    <property type="entry name" value="Envelope glycoprotein gp160"/>
    <property type="match status" value="1"/>
</dbReference>
<evidence type="ECO:0000256" key="34">
    <source>
        <dbReference type="SAM" id="MobiDB-lite"/>
    </source>
</evidence>
<evidence type="ECO:0000256" key="1">
    <source>
        <dbReference type="ARBA" id="ARBA00004402"/>
    </source>
</evidence>
<organism evidence="37">
    <name type="scientific">Human immunodeficiency virus type 1</name>
    <name type="common">HIV-1</name>
    <dbReference type="NCBI Taxonomy" id="11676"/>
    <lineage>
        <taxon>Viruses</taxon>
        <taxon>Riboviria</taxon>
        <taxon>Pararnavirae</taxon>
        <taxon>Artverviricota</taxon>
        <taxon>Revtraviricetes</taxon>
        <taxon>Ortervirales</taxon>
        <taxon>Retroviridae</taxon>
        <taxon>Orthoretrovirinae</taxon>
        <taxon>Lentivirus</taxon>
        <taxon>Lentivirus humimdef1</taxon>
    </lineage>
</organism>
<evidence type="ECO:0000256" key="14">
    <source>
        <dbReference type="ARBA" id="ARBA00022692"/>
    </source>
</evidence>
<evidence type="ECO:0000256" key="2">
    <source>
        <dbReference type="ARBA" id="ARBA00004433"/>
    </source>
</evidence>
<feature type="lipid moiety-binding region" description="S-palmitoyl cysteine; by host" evidence="32">
    <location>
        <position position="751"/>
    </location>
</feature>
<dbReference type="GO" id="GO:0075512">
    <property type="term" value="P:clathrin-dependent endocytosis of virus by host cell"/>
    <property type="evidence" value="ECO:0007669"/>
    <property type="project" value="UniProtKB-UniRule"/>
</dbReference>
<dbReference type="SUPFAM" id="SSF58069">
    <property type="entry name" value="Virus ectodomain"/>
    <property type="match status" value="1"/>
</dbReference>
<feature type="disulfide bond" evidence="32">
    <location>
        <begin position="123"/>
        <end position="193"/>
    </location>
</feature>
<evidence type="ECO:0000256" key="16">
    <source>
        <dbReference type="ARBA" id="ARBA00022729"/>
    </source>
</evidence>
<dbReference type="Gene3D" id="2.170.40.20">
    <property type="entry name" value="Human immunodeficiency virus 1, Gp160, envelope glycoprotein"/>
    <property type="match status" value="2"/>
</dbReference>
<comment type="subcellular location">
    <molecule>Surface protein gp120</molecule>
    <subcellularLocation>
        <location evidence="32">Virion membrane</location>
        <topology evidence="32">Peripheral membrane protein</topology>
    </subcellularLocation>
    <subcellularLocation>
        <location evidence="32">Host cell membrane</location>
        <topology evidence="32">Peripheral membrane protein</topology>
    </subcellularLocation>
    <subcellularLocation>
        <location evidence="32">Host endosome membrane</location>
        <topology evidence="32">Single-pass type I membrane protein</topology>
    </subcellularLocation>
    <text evidence="32">The surface protein is not anchored to the viral envelope, but associates with the extravirion surface through its binding to TM. It is probably concentrated at the site of budding and incorporated into the virions possibly by contacts between the cytoplasmic tail of Env and the N-terminus of Gag.</text>
</comment>
<comment type="domain">
    <text evidence="32 33">The 17 amino acids long immunosuppressive region is present in many retroviral envelope proteins. Synthetic peptides derived from this relatively conserved sequence inhibit immune function in vitro and in vivo.</text>
</comment>
<keyword evidence="9 32" id="KW-1032">Host cell membrane</keyword>
<feature type="chain" id="PRO_5023399760" description="Envelope glycoprotein gp160" evidence="32">
    <location>
        <begin position="30"/>
        <end position="843"/>
    </location>
</feature>
<comment type="domain">
    <text evidence="32">Some of the most genetically diverse regions of the viral genome are present in Env. They are called variable regions 1 through 5 (V1 through V5). Coreceptor usage of gp120 is determined mainly by the primary structure of the third variable region (V3) in the outer domain of gp120. The sequence of V3 determines which coreceptor, CCR5 and/or CXCR4 (corresponding to R5/macrophage, X4/T cell and R5X4/T cell and macrophage tropism), is used to trigger the fusion potential of the Env complex, and hence which cells the virus can infect. Binding to CCR5 involves a region adjacent in addition to V3.</text>
</comment>
<feature type="region of interest" description="MPER; binding to GalCer" evidence="32">
    <location>
        <begin position="649"/>
        <end position="670"/>
    </location>
</feature>
<gene>
    <name evidence="32 37" type="primary">env</name>
</gene>
<keyword evidence="12 32" id="KW-1162">Viral penetration into host cytoplasm</keyword>
<feature type="disulfide bond" evidence="32">
    <location>
        <begin position="585"/>
        <end position="591"/>
    </location>
</feature>
<evidence type="ECO:0000256" key="12">
    <source>
        <dbReference type="ARBA" id="ARBA00022595"/>
    </source>
</evidence>
<feature type="region of interest" description="Disordered" evidence="34">
    <location>
        <begin position="706"/>
        <end position="725"/>
    </location>
</feature>
<evidence type="ECO:0000256" key="8">
    <source>
        <dbReference type="ARBA" id="ARBA00022510"/>
    </source>
</evidence>
<comment type="subcellular location">
    <molecule>Transmembrane protein gp41</molecule>
    <subcellularLocation>
        <location evidence="32">Virion membrane</location>
        <topology evidence="32">Single-pass type I membrane protein</topology>
    </subcellularLocation>
    <subcellularLocation>
        <location evidence="32">Host cell membrane</location>
        <topology evidence="32">Single-pass type I membrane protein</topology>
    </subcellularLocation>
    <subcellularLocation>
        <location evidence="32">Host endosome membrane</location>
        <topology evidence="32">Single-pass type I membrane protein</topology>
    </subcellularLocation>
    <text evidence="32">It is probably concentrated at the site of budding and incorporated into the virions possibly by contacts between the cytoplasmic tail of Env and the N-terminus of Gag.</text>
</comment>
<feature type="short sequence motif" description="Di-leucine internalization motif" evidence="32">
    <location>
        <begin position="842"/>
        <end position="843"/>
    </location>
</feature>
<feature type="region of interest" description="Fusion peptide" evidence="32">
    <location>
        <begin position="499"/>
        <end position="519"/>
    </location>
</feature>
<feature type="transmembrane region" description="Helical" evidence="33">
    <location>
        <begin position="665"/>
        <end position="692"/>
    </location>
</feature>
<comment type="function">
    <text evidence="32">Envelope glycoprotein gp160: Oligomerizes in the host endoplasmic reticulum into predominantly trimers. In a second time, gp160 transits in the host Golgi, where glycosylation is completed. The precursor is then proteolytically cleaved in the trans-Golgi and thereby activated by cellular furin or furin-like proteases to produce gp120 and gp41.</text>
</comment>
<keyword evidence="17 32" id="KW-1161">Viral attachment to host cell</keyword>
<evidence type="ECO:0000256" key="21">
    <source>
        <dbReference type="ARBA" id="ARBA00022890"/>
    </source>
</evidence>
<evidence type="ECO:0000256" key="18">
    <source>
        <dbReference type="ARBA" id="ARBA00022844"/>
    </source>
</evidence>
<feature type="domain" description="Retroviral envelope protein GP41-like" evidence="36">
    <location>
        <begin position="517"/>
        <end position="707"/>
    </location>
</feature>
<keyword evidence="11 32" id="KW-0945">Host-virus interaction</keyword>
<keyword evidence="29 32" id="KW-0899">Viral immunoevasion</keyword>
<keyword evidence="15 32" id="KW-0053">Apoptosis</keyword>
<evidence type="ECO:0000256" key="7">
    <source>
        <dbReference type="ARBA" id="ARBA00022506"/>
    </source>
</evidence>
<feature type="topological domain" description="Cytoplasmic" evidence="32">
    <location>
        <begin position="693"/>
        <end position="843"/>
    </location>
</feature>
<feature type="region of interest" description="V5" evidence="32">
    <location>
        <begin position="448"/>
        <end position="458"/>
    </location>
</feature>
<evidence type="ECO:0000259" key="35">
    <source>
        <dbReference type="Pfam" id="PF00516"/>
    </source>
</evidence>
<dbReference type="GO" id="GO:0019082">
    <property type="term" value="P:viral protein processing"/>
    <property type="evidence" value="ECO:0007669"/>
    <property type="project" value="UniProtKB-UniRule"/>
</dbReference>
<protein>
    <recommendedName>
        <fullName evidence="32">Envelope glycoprotein gp160</fullName>
    </recommendedName>
    <alternativeName>
        <fullName evidence="32">Env polyprotein</fullName>
    </alternativeName>
    <component>
        <recommendedName>
            <fullName evidence="32">Surface protein gp120</fullName>
            <shortName evidence="32">SU</shortName>
        </recommendedName>
        <alternativeName>
            <fullName evidence="32">Glycoprotein 120</fullName>
            <shortName evidence="32">gp120</shortName>
        </alternativeName>
    </component>
    <component>
        <recommendedName>
            <fullName evidence="32">Transmembrane protein gp41</fullName>
            <shortName evidence="32">TM</shortName>
        </recommendedName>
        <alternativeName>
            <fullName evidence="32">Glycoprotein 41</fullName>
            <shortName evidence="32">gp41</shortName>
        </alternativeName>
    </component>
</protein>
<evidence type="ECO:0000256" key="31">
    <source>
        <dbReference type="ARBA" id="ARBA00023296"/>
    </source>
</evidence>
<evidence type="ECO:0000256" key="22">
    <source>
        <dbReference type="ARBA" id="ARBA00022989"/>
    </source>
</evidence>
<evidence type="ECO:0000256" key="33">
    <source>
        <dbReference type="RuleBase" id="RU363095"/>
    </source>
</evidence>
<evidence type="ECO:0000256" key="30">
    <source>
        <dbReference type="ARBA" id="ARBA00023288"/>
    </source>
</evidence>
<evidence type="ECO:0000256" key="19">
    <source>
        <dbReference type="ARBA" id="ARBA00022870"/>
    </source>
</evidence>
<feature type="disulfide bond" evidence="32">
    <location>
        <begin position="51"/>
        <end position="71"/>
    </location>
</feature>
<keyword evidence="20 32" id="KW-0261">Viral envelope protein</keyword>
<dbReference type="Gene3D" id="1.20.5.490">
    <property type="entry name" value="Single helix bin"/>
    <property type="match status" value="1"/>
</dbReference>
<evidence type="ECO:0000256" key="9">
    <source>
        <dbReference type="ARBA" id="ARBA00022511"/>
    </source>
</evidence>
<dbReference type="FunFam" id="1.10.287.210:FF:000001">
    <property type="entry name" value="Envelope glycoprotein gp160"/>
    <property type="match status" value="1"/>
</dbReference>
<feature type="disulfide bond" evidence="32">
    <location>
        <begin position="116"/>
        <end position="202"/>
    </location>
</feature>
<evidence type="ECO:0000259" key="36">
    <source>
        <dbReference type="Pfam" id="PF00517"/>
    </source>
</evidence>
<comment type="domain">
    <text evidence="32">The YXXL motif is involved in determining the exact site of viral release at the surface of infected mononuclear cells and promotes endocytosis. YXXL and di-leucine endocytosis motifs interact directly or indirectly with the clathrin adapter complexes, opperate independently, and their activities are not additive.</text>
</comment>
<comment type="PTM">
    <text evidence="32">Specific enzymatic cleavages in vivo yield mature proteins. Envelope glycoproteins are synthesized as a inactive precursor that is heavily N-glycosylated and processed likely by host cell furin in the Golgi to yield the mature SU and TM proteins. The cleavage site between SU and TM requires the minimal sequence [KR]-X-[KR]-R. About 2 of the 9 disulfide bonds of gp41 are reduced by P4HB/PDI, following binding to CD4 receptor.</text>
</comment>
<comment type="domain">
    <text evidence="32">The CD4-binding region is targeted by the antibody b12.</text>
</comment>
<dbReference type="GO" id="GO:0055036">
    <property type="term" value="C:virion membrane"/>
    <property type="evidence" value="ECO:0007669"/>
    <property type="project" value="UniProtKB-SubCell"/>
</dbReference>
<dbReference type="GO" id="GO:0044175">
    <property type="term" value="C:host cell endosome membrane"/>
    <property type="evidence" value="ECO:0007669"/>
    <property type="project" value="UniProtKB-SubCell"/>
</dbReference>
<keyword evidence="31 32" id="KW-1160">Virus entry into host cell</keyword>
<organismHost>
    <name type="scientific">Homo sapiens</name>
    <name type="common">Human</name>
    <dbReference type="NCBI Taxonomy" id="9606"/>
</organismHost>
<evidence type="ECO:0000256" key="28">
    <source>
        <dbReference type="ARBA" id="ARBA00023180"/>
    </source>
</evidence>
<name>D7R5N4_HV1</name>
<feature type="chain" id="PRO_5023399759" description="Transmembrane protein gp41" evidence="32">
    <location>
        <begin position="499"/>
        <end position="843"/>
    </location>
</feature>
<accession>D7R5N4</accession>
<comment type="subcellular location">
    <subcellularLocation>
        <location evidence="3">Host cell membrane</location>
        <topology evidence="3">Peripheral membrane protein</topology>
    </subcellularLocation>
    <subcellularLocation>
        <location evidence="1">Host cell membrane</location>
        <topology evidence="1">Single-pass type I membrane protein</topology>
    </subcellularLocation>
    <subcellularLocation>
        <location evidence="2">Host endosome membrane</location>
        <topology evidence="2">Peripheral membrane protein</topology>
    </subcellularLocation>
    <subcellularLocation>
        <location evidence="5">Host endosome membrane</location>
        <topology evidence="5">Single-pass type I membrane protein</topology>
    </subcellularLocation>
    <subcellularLocation>
        <location evidence="6">Virion membrane</location>
        <topology evidence="6">Peripheral membrane protein</topology>
    </subcellularLocation>
    <subcellularLocation>
        <location evidence="4">Virion membrane</location>
        <topology evidence="4">Single-pass type I membrane protein</topology>
    </subcellularLocation>
</comment>
<feature type="coiled-coil region" evidence="32">
    <location>
        <begin position="620"/>
        <end position="654"/>
    </location>
</feature>
<comment type="miscellaneous">
    <text evidence="32">Inhibitors targeting HIV-1 viral envelope proteins are used as antiretroviral drugs. Attachment of virions to the cell surface via non-specific interactions and CD4 binding can be blocked by inhibitors that include cyanovirin-N, cyclotriazadisulfonamide analogs, PRO 2000, TNX 355 and PRO 542. In addition, BMS 806 can block CD4-induced conformational changes. Env interactions with the coreceptor molecules can be targeted by CCR5 antagonists including SCH-D, maraviroc (UK 427857) and aplaviroc (GW 873140), and the CXCR4 antagonist AMD 070. Fusion of viral and cellular membranes can be inhibited by peptides such as enfuvirtide and tifuvirtide (T 1249). Resistance to inhibitors associated with mutations in Env are observed. Most of the time, single mutations confer only a modest reduction in drug susceptibility. Combination of several mutations is usually required to develop a high-level drug resistance.</text>
</comment>
<comment type="PTM">
    <text evidence="32">Palmitoylation of the transmembrane protein and of Env polyprotein (prior to its proteolytic cleavage) is essential for their association with host cell membrane lipid rafts. Palmitoylation is therefore required for envelope trafficking to classical lipid rafts, but not for viral replication.</text>
</comment>
<feature type="compositionally biased region" description="Basic and acidic residues" evidence="34">
    <location>
        <begin position="713"/>
        <end position="725"/>
    </location>
</feature>
<dbReference type="Gene3D" id="1.10.287.210">
    <property type="match status" value="1"/>
</dbReference>
<evidence type="ECO:0000256" key="5">
    <source>
        <dbReference type="ARBA" id="ARBA00004578"/>
    </source>
</evidence>
<evidence type="ECO:0000256" key="3">
    <source>
        <dbReference type="ARBA" id="ARBA00004505"/>
    </source>
</evidence>
<keyword evidence="16 32" id="KW-0732">Signal</keyword>
<dbReference type="GO" id="GO:0019064">
    <property type="term" value="P:fusion of virus membrane with host plasma membrane"/>
    <property type="evidence" value="ECO:0007669"/>
    <property type="project" value="UniProtKB-UniRule"/>
</dbReference>
<feature type="region of interest" description="V1" evidence="32">
    <location>
        <begin position="128"/>
        <end position="153"/>
    </location>
</feature>
<keyword evidence="14 32" id="KW-0812">Transmembrane</keyword>
<keyword evidence="18 32" id="KW-0946">Virion</keyword>
<dbReference type="InterPro" id="IPR000777">
    <property type="entry name" value="HIV1_Gp120"/>
</dbReference>
<feature type="region of interest" description="V2" evidence="32">
    <location>
        <begin position="154"/>
        <end position="193"/>
    </location>
</feature>
<keyword evidence="13 32" id="KW-0165">Cleavage on pair of basic residues</keyword>
<evidence type="ECO:0000256" key="17">
    <source>
        <dbReference type="ARBA" id="ARBA00022804"/>
    </source>
</evidence>
<feature type="disulfide bond" evidence="32">
    <location>
        <begin position="225"/>
        <end position="236"/>
    </location>
</feature>
<reference evidence="37" key="2">
    <citation type="submission" date="2010-03" db="EMBL/GenBank/DDBJ databases">
        <authorList>
            <person name="Heath L.M."/>
            <person name="Conway S."/>
            <person name="Jones L."/>
            <person name="Semrau K."/>
            <person name="Nakamura K."/>
            <person name="Walter J."/>
            <person name="Decker D."/>
            <person name="Hong J."/>
            <person name="Heil M."/>
            <person name="Sinkala M."/>
            <person name="Kankasa C."/>
            <person name="Thea D.M."/>
            <person name="Kuhn L."/>
            <person name="Mullins J.I."/>
            <person name="Aldrovandi G.M."/>
        </authorList>
    </citation>
    <scope>NUCLEOTIDE SEQUENCE</scope>
    <source>
        <strain evidence="37">3M.BMR.423</strain>
    </source>
</reference>
<feature type="disulfide bond" evidence="32">
    <location>
        <begin position="215"/>
        <end position="244"/>
    </location>
</feature>
<evidence type="ECO:0000256" key="6">
    <source>
        <dbReference type="ARBA" id="ARBA00004650"/>
    </source>
</evidence>
<evidence type="ECO:0000256" key="26">
    <source>
        <dbReference type="ARBA" id="ARBA00023139"/>
    </source>
</evidence>
<reference evidence="37" key="1">
    <citation type="journal article" date="2010" name="PLoS ONE">
        <title>Restriction of HIV-1 genotypes in breast milk does not account for the population transmission genetic bottleneck that occurs following transmission.</title>
        <authorList>
            <person name="Heath L."/>
            <person name="Conway S."/>
            <person name="Jones L."/>
            <person name="Semrau K."/>
            <person name="Nakamura K."/>
            <person name="Walter J."/>
            <person name="Decker W.D."/>
            <person name="Hong J."/>
            <person name="Chen T."/>
            <person name="Heil M."/>
            <person name="Sinkala M."/>
            <person name="Kankasa C."/>
            <person name="Thea D.M."/>
            <person name="Kuhn L."/>
            <person name="Mullins J.I."/>
            <person name="Aldrovandi G.M."/>
        </authorList>
    </citation>
    <scope>NUCLEOTIDE SEQUENCE</scope>
    <source>
        <strain evidence="37">3M.BMR.423</strain>
    </source>
</reference>
<keyword evidence="23 32" id="KW-1039">Host endosome</keyword>
<sequence>MRVMGILKNCPQWWIWSILGFWMIYNVVGNLWVTVYYGVPVWREAKTTLFCASDAKAYEREVHNVWATHACVPTDPNPQEMFLENVTENFNMWKNDMVNQMHEDIISLWDQSLKPCVKLTPLCVTLKCENARNGTIDSTVTPLNSNHTTEMQNCSFNATTELKDKRQQVTALFYRLDIVPLNNNKSEYRLINCNTSTITQACPKVSFDPIPIHYCTPAGYAILKCNDEDFNGTGPCKNVSTVQCTHGIKPVVSTQLLLNGSLAEKEIIISSENLTNNAKTIIVHLNKSIEIVCVRPNNNTRRSVRIGPGQAFYATGDIIGYIRQAYCNISRENWEKALYNVSEKLKEHFNATKIAFAPPSGGDLEITTHSSNCRGEFFYCNTSGLFKGTYNKTESNSSSTIILPCRIKQIINMWQEVGRAMYAPPIAGNITCRSNITGLLLTRDGGTNRTNEEIFRPGGGDMRDNWRSELYKYKVVEIKPLGIAPTEAKRRVVEREKRAVGMGAVFLGFLGAAGSTMGAASITLTVQARQLLSGIVQQQSNLLRAIEAQQHMLQLTVWGIKQLQTRVLAIERYLQDQQLLGIWGCSGKLICTTAVPWNSSWSNKSLGEIWDNMTWMQWDKEISNYTDTIYRLLEVSQNQQEKNEKDLLALDSWKNLWSWFDISNWLWYIRIFIMIVGGLIGLRIIFAVLSIVNRVRQGYSPLSFQTLTPNPRGPDRLGRIEEGDGEQDKDRSIRLVHGFLALAWDDLRNLCLFSYHRLRDLILVTARAVELLGRTGWEALKYLGSLVQYWGLELKKSAINLLDTIAIAVAEGTDRIIEYIQRFCRAILNIPRRVRQGLETALL</sequence>
<comment type="similarity">
    <text evidence="32">Belongs to the HIV-1 env protein family.</text>
</comment>
<dbReference type="GO" id="GO:0019062">
    <property type="term" value="P:virion attachment to host cell"/>
    <property type="evidence" value="ECO:0007669"/>
    <property type="project" value="UniProtKB-UniRule"/>
</dbReference>
<comment type="function">
    <text evidence="32">Transmembrane protein gp41: Acts as a class I viral fusion protein. Under the current model, the protein has at least 3 conformational states: pre-fusion native state, pre-hairpin intermediate state, and post-fusion hairpin state. During fusion of viral and target intracellular membranes, the coiled coil regions (heptad repeats) assume a trimer-of-hairpins structure, positioning the fusion peptide in close proximity to the C-terminal region of the ectodomain. The formation of this structure appears to drive apposition and subsequent fusion of viral and target cell membranes. Complete fusion occurs in host cell endosomes and is dynamin-dependent, however some lipid transfer might occur at the plasma membrane. The virus undergoes clathrin-dependent internalization long before endosomal fusion, thus minimizing the surface exposure of conserved viral epitopes during fusion and reducing the efficacy of inhibitors targeting these epitopes. Membranes fusion leads to delivery of the nucleocapsid into the cytoplasm.</text>
</comment>
<dbReference type="Pfam" id="PF00517">
    <property type="entry name" value="GP41"/>
    <property type="match status" value="1"/>
</dbReference>
<dbReference type="InterPro" id="IPR037527">
    <property type="entry name" value="Gp160"/>
</dbReference>
<feature type="domain" description="Human immunodeficiency virus 1 envelope glycoprotein Gp120" evidence="35">
    <location>
        <begin position="31"/>
        <end position="498"/>
    </location>
</feature>
<comment type="domain">
    <text evidence="32">The membrane proximal external region (MPER) present in gp41 is a tryptophan-rich region recognized by the antibodies 2F5, Z13, and 4E10. MPER seems to play a role in fusion.</text>
</comment>
<proteinExistence type="inferred from homology"/>
<evidence type="ECO:0000256" key="10">
    <source>
        <dbReference type="ARBA" id="ARBA00022570"/>
    </source>
</evidence>
<evidence type="ECO:0000313" key="37">
    <source>
        <dbReference type="EMBL" id="ADH82057.1"/>
    </source>
</evidence>
<comment type="function">
    <text evidence="32">Surface protein gp120: Attaches the virus to the host lymphoid cell by binding to the primary receptor CD4. This interaction induces a structural rearrangement creating a high affinity binding site for a chemokine coreceptor like CXCR4 and/or CCR5. Acts as a ligand for CD209/DC-SIGN and CLEC4M/DC-SIGNR, which are respectively found on dendritic cells (DCs), and on endothelial cells of liver sinusoids and lymph node sinuses. These interactions allow capture of viral particles at mucosal surfaces by these cells and subsequent transmission to permissive cells. HIV subverts the migration properties of dendritic cells to gain access to CD4+ T-cells in lymph nodes. Virus transmission to permissive T-cells occurs either in trans (without DCs infection, through viral capture and transmission), or in cis (following DCs productive infection, through the usual CD4-gp120 interaction), thereby inducing a robust infection. In trans infection, bound virions remain infectious over days and it is proposed that they are not degraded, but protected in non-lysosomal acidic organelles within the DCs close to the cell membrane thus contributing to the viral infectious potential during DCs' migration from the periphery to the lymphoid tissues. On arrival at lymphoid tissues, intact virions recycle back to DCs' cell surface allowing virus transmission to CD4+ T-cells.</text>
</comment>
<evidence type="ECO:0000256" key="23">
    <source>
        <dbReference type="ARBA" id="ARBA00023046"/>
    </source>
</evidence>
<dbReference type="CDD" id="cd09909">
    <property type="entry name" value="HIV-1-like_HR1-HR2"/>
    <property type="match status" value="1"/>
</dbReference>
<dbReference type="GO" id="GO:0052031">
    <property type="term" value="P:symbiont-mediated perturbation of host defense response"/>
    <property type="evidence" value="ECO:0007669"/>
    <property type="project" value="UniProtKB-UniRule"/>
</dbReference>
<evidence type="ECO:0000256" key="29">
    <source>
        <dbReference type="ARBA" id="ARBA00023280"/>
    </source>
</evidence>
<dbReference type="GO" id="GO:0016020">
    <property type="term" value="C:membrane"/>
    <property type="evidence" value="ECO:0007669"/>
    <property type="project" value="UniProtKB-UniRule"/>
</dbReference>
<dbReference type="GO" id="GO:0005198">
    <property type="term" value="F:structural molecule activity"/>
    <property type="evidence" value="ECO:0007669"/>
    <property type="project" value="UniProtKB-UniRule"/>
</dbReference>
<dbReference type="GO" id="GO:1903911">
    <property type="term" value="P:positive regulation of receptor clustering"/>
    <property type="evidence" value="ECO:0007669"/>
    <property type="project" value="UniProtKB-UniRule"/>
</dbReference>
<dbReference type="InterPro" id="IPR036377">
    <property type="entry name" value="Gp120_core_sf"/>
</dbReference>
<keyword evidence="10 32" id="KW-1165">Clathrin-mediated endocytosis of virus by host</keyword>
<keyword evidence="8 32" id="KW-1170">Fusion of virus membrane with host endosomal membrane</keyword>
<feature type="region of interest" description="Immunosuppression" evidence="32">
    <location>
        <begin position="561"/>
        <end position="579"/>
    </location>
</feature>
<feature type="transmembrane region" description="Helical" evidence="33">
    <location>
        <begin position="13"/>
        <end position="39"/>
    </location>
</feature>
<keyword evidence="28 32" id="KW-0325">Glycoprotein</keyword>
<feature type="region of interest" description="CD4-binding loop" evidence="32">
    <location>
        <begin position="359"/>
        <end position="369"/>
    </location>
</feature>
<evidence type="ECO:0000256" key="13">
    <source>
        <dbReference type="ARBA" id="ARBA00022685"/>
    </source>
</evidence>
<dbReference type="GO" id="GO:0020002">
    <property type="term" value="C:host cell plasma membrane"/>
    <property type="evidence" value="ECO:0007669"/>
    <property type="project" value="UniProtKB-SubCell"/>
</dbReference>
<evidence type="ECO:0000256" key="25">
    <source>
        <dbReference type="ARBA" id="ARBA00023136"/>
    </source>
</evidence>
<comment type="miscellaneous">
    <text evidence="32">HIV-1 lineages are divided in three main groups, M (for Major), O (for Outlier), and N (for New, or Non-M, Non-O). The vast majority of strains found worldwide belong to the group M. Group O seems to be endemic to and largely confined to Cameroon and neighboring countries in West Central Africa, where these viruses represent a small minority of HIV-1 strains. The group N is represented by a limited number of isolates from Cameroonian persons. The group M is further subdivided in 9 clades or subtypes (A to D, F to H, J and K).</text>
</comment>
<evidence type="ECO:0000256" key="11">
    <source>
        <dbReference type="ARBA" id="ARBA00022581"/>
    </source>
</evidence>
<dbReference type="HAMAP" id="MF_04083">
    <property type="entry name" value="HIV_ENV"/>
    <property type="match status" value="1"/>
</dbReference>
<keyword evidence="24 32" id="KW-0175">Coiled coil</keyword>
<keyword evidence="19 32" id="KW-1043">Host membrane</keyword>
<keyword evidence="30 32" id="KW-0449">Lipoprotein</keyword>
<keyword evidence="22 32" id="KW-1133">Transmembrane helix</keyword>
<feature type="lipid moiety-binding region" description="S-palmitoyl cysteine; by host" evidence="32">
    <location>
        <position position="824"/>
    </location>
</feature>
<feature type="disulfide bond" evidence="32">
    <location>
        <begin position="128"/>
        <end position="154"/>
    </location>
</feature>
<dbReference type="FunFam" id="2.170.40.20:FF:000004">
    <property type="entry name" value="Envelope glycoprotein gp160"/>
    <property type="match status" value="1"/>
</dbReference>
<evidence type="ECO:0000256" key="4">
    <source>
        <dbReference type="ARBA" id="ARBA00004563"/>
    </source>
</evidence>
<evidence type="ECO:0000256" key="20">
    <source>
        <dbReference type="ARBA" id="ARBA00022879"/>
    </source>
</evidence>
<comment type="caution">
    <text evidence="32 33">Lacks conserved residue(s) required for the propagation of feature annotation.</text>
</comment>
<keyword evidence="7 32" id="KW-1168">Fusion of virus membrane with host membrane</keyword>
<keyword evidence="25 32" id="KW-0472">Membrane</keyword>
<evidence type="ECO:0000256" key="32">
    <source>
        <dbReference type="HAMAP-Rule" id="MF_04083"/>
    </source>
</evidence>
<dbReference type="Pfam" id="PF00516">
    <property type="entry name" value="GP120"/>
    <property type="match status" value="1"/>
</dbReference>
<keyword evidence="26 32" id="KW-0564">Palmitate</keyword>
<evidence type="ECO:0000256" key="15">
    <source>
        <dbReference type="ARBA" id="ARBA00022703"/>
    </source>
</evidence>
<dbReference type="GO" id="GO:0019031">
    <property type="term" value="C:viral envelope"/>
    <property type="evidence" value="ECO:0007669"/>
    <property type="project" value="UniProtKB-KW"/>
</dbReference>
<keyword evidence="21 32" id="KW-1164">Virus endocytosis by host</keyword>
<dbReference type="InterPro" id="IPR000328">
    <property type="entry name" value="GP41-like"/>
</dbReference>
<comment type="PTM">
    <text evidence="32">Highly glycosylated by host. The high number of glycan on the protein is reffered to as 'glycan shield' because it contributes to hide protein sequence from adaptive immune system.</text>
</comment>
<dbReference type="EMBL" id="HM036990">
    <property type="protein sequence ID" value="ADH82057.1"/>
    <property type="molecule type" value="Genomic_RNA"/>
</dbReference>
<dbReference type="GO" id="GO:0039654">
    <property type="term" value="P:fusion of virus membrane with host endosome membrane"/>
    <property type="evidence" value="ECO:0007669"/>
    <property type="project" value="UniProtKB-UniRule"/>
</dbReference>
<dbReference type="GO" id="GO:1903908">
    <property type="term" value="P:positive regulation of plasma membrane raft polarization"/>
    <property type="evidence" value="ECO:0007669"/>
    <property type="project" value="UniProtKB-UniRule"/>
</dbReference>
<evidence type="ECO:0000256" key="24">
    <source>
        <dbReference type="ARBA" id="ARBA00023054"/>
    </source>
</evidence>
<feature type="short sequence motif" description="YXXL motif; contains endocytosis signal" evidence="32">
    <location>
        <begin position="699"/>
        <end position="702"/>
    </location>
</feature>
<keyword evidence="27 32" id="KW-1015">Disulfide bond</keyword>
<comment type="subunit">
    <text evidence="32">The mature envelope protein (Env) consists of a homotrimer of non-covalently associated gp120-gp41 heterodimers. The resulting complex protrudes from the virus surface as a spike. There seems to be as few as 10 spikes on the average virion. Surface protein gp120 interacts with host CD4, CCR5 and CXCR4. Gp120 also interacts with the C-type lectins CD209/DC-SIGN and CLEC4M/DC-SIGNR (collectively referred to as DC-SIGN(R)). Gp120 and gp41 interact with GalCer. Gp120 interacts with host ITGA4/ITGB7 complex; on CD4+ T-cells, this interaction results in rapid activation of integrin ITGAL/LFA-1, which facilitates efficient cell-to-cell spreading of HIV-1. Gp120 interacts with cell-associated heparan sulfate; this interaction increases virus infectivity on permissive cells and may be involved in infection of CD4- cells.</text>
</comment>
<evidence type="ECO:0000256" key="27">
    <source>
        <dbReference type="ARBA" id="ARBA00023157"/>
    </source>
</evidence>